<feature type="domain" description="C2H2-type" evidence="11">
    <location>
        <begin position="350"/>
        <end position="377"/>
    </location>
</feature>
<evidence type="ECO:0000313" key="14">
    <source>
        <dbReference type="Proteomes" id="UP001431783"/>
    </source>
</evidence>
<evidence type="ECO:0000256" key="2">
    <source>
        <dbReference type="ARBA" id="ARBA00022723"/>
    </source>
</evidence>
<dbReference type="Gene3D" id="3.30.160.60">
    <property type="entry name" value="Classic Zinc Finger"/>
    <property type="match status" value="6"/>
</dbReference>
<dbReference type="GO" id="GO:0005634">
    <property type="term" value="C:nucleus"/>
    <property type="evidence" value="ECO:0007669"/>
    <property type="project" value="UniProtKB-SubCell"/>
</dbReference>
<dbReference type="PANTHER" id="PTHR24390">
    <property type="entry name" value="ZINC FINGER PROTEIN"/>
    <property type="match status" value="1"/>
</dbReference>
<dbReference type="AlphaFoldDB" id="A0AAW1V2M6"/>
<dbReference type="Gene3D" id="3.40.1800.20">
    <property type="match status" value="1"/>
</dbReference>
<comment type="subcellular location">
    <subcellularLocation>
        <location evidence="1">Nucleus</location>
    </subcellularLocation>
</comment>
<dbReference type="Pfam" id="PF00096">
    <property type="entry name" value="zf-C2H2"/>
    <property type="match status" value="6"/>
</dbReference>
<evidence type="ECO:0000256" key="9">
    <source>
        <dbReference type="PROSITE-ProRule" id="PRU00042"/>
    </source>
</evidence>
<dbReference type="InterPro" id="IPR036236">
    <property type="entry name" value="Znf_C2H2_sf"/>
</dbReference>
<keyword evidence="2 10" id="KW-0479">Metal-binding</keyword>
<dbReference type="PROSITE" id="PS00028">
    <property type="entry name" value="ZINC_FINGER_C2H2_1"/>
    <property type="match status" value="6"/>
</dbReference>
<evidence type="ECO:0000256" key="4">
    <source>
        <dbReference type="ARBA" id="ARBA00022771"/>
    </source>
</evidence>
<proteinExistence type="predicted"/>
<keyword evidence="14" id="KW-1185">Reference proteome</keyword>
<dbReference type="SUPFAM" id="SSF57716">
    <property type="entry name" value="Glucocorticoid receptor-like (DNA-binding domain)"/>
    <property type="match status" value="1"/>
</dbReference>
<dbReference type="Pfam" id="PF07776">
    <property type="entry name" value="zf-AD"/>
    <property type="match status" value="1"/>
</dbReference>
<feature type="domain" description="C2H2-type" evidence="11">
    <location>
        <begin position="378"/>
        <end position="407"/>
    </location>
</feature>
<dbReference type="GO" id="GO:0000978">
    <property type="term" value="F:RNA polymerase II cis-regulatory region sequence-specific DNA binding"/>
    <property type="evidence" value="ECO:0007669"/>
    <property type="project" value="TreeGrafter"/>
</dbReference>
<dbReference type="FunFam" id="3.30.160.60:FF:000706">
    <property type="entry name" value="Zinc finger protein"/>
    <property type="match status" value="1"/>
</dbReference>
<dbReference type="EMBL" id="JARQZJ010000121">
    <property type="protein sequence ID" value="KAK9887730.1"/>
    <property type="molecule type" value="Genomic_DNA"/>
</dbReference>
<sequence length="492" mass="56966">MIWSENLCRLCGNISSSCHSIFKFVGNDTIENKIKKCLNFTMFRDDYKPKEICNQCLIKLEQCSEFVDICISTNQRFDTLLVSRESWPDIEELSGPEYMQPKSVIVNLKGSIDNVQKNSEDILPLENINLSVPLNEDVLQLVESTNVCNETLQGNLTSYTDEQSRYVDFYPDCNNTVLRHSTNIENLNLEINLYTEQDFNYDYNHKVNESIDLTETNCTEYFNSQQTELTFASFPNQVNTENSITTTNQCVETSLQNDNVSKCKPKETLISVDAVRRKLNLEATEVPLQKKAKKQFKCPYCERVFVRRISLNSHIALHTKAKPFSCTTCGKSFPVKSELTIHKRIHSDQYQCTICLKTFIVPSKLERHIRTHTKERPFKCNYENCGKSFSDQSNLAEHENTHLKTKNFKCTKCERCFKTKSQLKSHKLTHISGVSYTCDICKKSYKYKTNLIFHIKTHNGFKCPYCNLGCEKLKHLVKHRKECNMKLCKSEG</sequence>
<feature type="domain" description="C2H2-type" evidence="11">
    <location>
        <begin position="408"/>
        <end position="430"/>
    </location>
</feature>
<keyword evidence="6" id="KW-0805">Transcription regulation</keyword>
<dbReference type="InterPro" id="IPR012934">
    <property type="entry name" value="Znf_AD"/>
</dbReference>
<dbReference type="SUPFAM" id="SSF57667">
    <property type="entry name" value="beta-beta-alpha zinc fingers"/>
    <property type="match status" value="3"/>
</dbReference>
<feature type="binding site" evidence="10">
    <location>
        <position position="56"/>
    </location>
    <ligand>
        <name>Zn(2+)</name>
        <dbReference type="ChEBI" id="CHEBI:29105"/>
    </ligand>
</feature>
<dbReference type="FunFam" id="3.30.160.60:FF:000032">
    <property type="entry name" value="Krueppel-like factor 4"/>
    <property type="match status" value="1"/>
</dbReference>
<evidence type="ECO:0000256" key="5">
    <source>
        <dbReference type="ARBA" id="ARBA00022833"/>
    </source>
</evidence>
<dbReference type="PROSITE" id="PS50157">
    <property type="entry name" value="ZINC_FINGER_C2H2_2"/>
    <property type="match status" value="6"/>
</dbReference>
<keyword evidence="3" id="KW-0677">Repeat</keyword>
<evidence type="ECO:0000256" key="3">
    <source>
        <dbReference type="ARBA" id="ARBA00022737"/>
    </source>
</evidence>
<dbReference type="GO" id="GO:0003700">
    <property type="term" value="F:DNA-binding transcription factor activity"/>
    <property type="evidence" value="ECO:0007669"/>
    <property type="project" value="TreeGrafter"/>
</dbReference>
<dbReference type="GO" id="GO:0008270">
    <property type="term" value="F:zinc ion binding"/>
    <property type="evidence" value="ECO:0007669"/>
    <property type="project" value="UniProtKB-UniRule"/>
</dbReference>
<keyword evidence="8" id="KW-0539">Nucleus</keyword>
<feature type="binding site" evidence="10">
    <location>
        <position position="11"/>
    </location>
    <ligand>
        <name>Zn(2+)</name>
        <dbReference type="ChEBI" id="CHEBI:29105"/>
    </ligand>
</feature>
<evidence type="ECO:0000256" key="7">
    <source>
        <dbReference type="ARBA" id="ARBA00023163"/>
    </source>
</evidence>
<keyword evidence="7" id="KW-0804">Transcription</keyword>
<dbReference type="SMART" id="SM00868">
    <property type="entry name" value="zf-AD"/>
    <property type="match status" value="1"/>
</dbReference>
<evidence type="ECO:0000256" key="6">
    <source>
        <dbReference type="ARBA" id="ARBA00023015"/>
    </source>
</evidence>
<evidence type="ECO:0000313" key="13">
    <source>
        <dbReference type="EMBL" id="KAK9887730.1"/>
    </source>
</evidence>
<evidence type="ECO:0000259" key="11">
    <source>
        <dbReference type="PROSITE" id="PS50157"/>
    </source>
</evidence>
<dbReference type="PROSITE" id="PS51915">
    <property type="entry name" value="ZAD"/>
    <property type="match status" value="1"/>
</dbReference>
<dbReference type="Proteomes" id="UP001431783">
    <property type="component" value="Unassembled WGS sequence"/>
</dbReference>
<dbReference type="InterPro" id="IPR013087">
    <property type="entry name" value="Znf_C2H2_type"/>
</dbReference>
<feature type="binding site" evidence="10">
    <location>
        <position position="8"/>
    </location>
    <ligand>
        <name>Zn(2+)</name>
        <dbReference type="ChEBI" id="CHEBI:29105"/>
    </ligand>
</feature>
<comment type="caution">
    <text evidence="13">The sequence shown here is derived from an EMBL/GenBank/DDBJ whole genome shotgun (WGS) entry which is preliminary data.</text>
</comment>
<name>A0AAW1V2M6_9CUCU</name>
<feature type="domain" description="ZAD" evidence="12">
    <location>
        <begin position="6"/>
        <end position="80"/>
    </location>
</feature>
<evidence type="ECO:0000256" key="10">
    <source>
        <dbReference type="PROSITE-ProRule" id="PRU01263"/>
    </source>
</evidence>
<gene>
    <name evidence="13" type="ORF">WA026_000048</name>
</gene>
<evidence type="ECO:0000259" key="12">
    <source>
        <dbReference type="PROSITE" id="PS51915"/>
    </source>
</evidence>
<feature type="domain" description="C2H2-type" evidence="11">
    <location>
        <begin position="436"/>
        <end position="463"/>
    </location>
</feature>
<dbReference type="SMART" id="SM00355">
    <property type="entry name" value="ZnF_C2H2"/>
    <property type="match status" value="7"/>
</dbReference>
<feature type="domain" description="C2H2-type" evidence="11">
    <location>
        <begin position="324"/>
        <end position="351"/>
    </location>
</feature>
<accession>A0AAW1V2M6</accession>
<evidence type="ECO:0000256" key="8">
    <source>
        <dbReference type="ARBA" id="ARBA00023242"/>
    </source>
</evidence>
<dbReference type="PANTHER" id="PTHR24390:SF79">
    <property type="entry name" value="ASPARAGINE-RICH ZINC FINGER PROTEIN AZF1"/>
    <property type="match status" value="1"/>
</dbReference>
<feature type="domain" description="C2H2-type" evidence="11">
    <location>
        <begin position="296"/>
        <end position="323"/>
    </location>
</feature>
<evidence type="ECO:0000256" key="1">
    <source>
        <dbReference type="ARBA" id="ARBA00004123"/>
    </source>
</evidence>
<dbReference type="GO" id="GO:0006357">
    <property type="term" value="P:regulation of transcription by RNA polymerase II"/>
    <property type="evidence" value="ECO:0007669"/>
    <property type="project" value="TreeGrafter"/>
</dbReference>
<keyword evidence="5 10" id="KW-0862">Zinc</keyword>
<keyword evidence="4 9" id="KW-0863">Zinc-finger</keyword>
<feature type="binding site" evidence="10">
    <location>
        <position position="53"/>
    </location>
    <ligand>
        <name>Zn(2+)</name>
        <dbReference type="ChEBI" id="CHEBI:29105"/>
    </ligand>
</feature>
<protein>
    <submittedName>
        <fullName evidence="13">Uncharacterized protein</fullName>
    </submittedName>
</protein>
<organism evidence="13 14">
    <name type="scientific">Henosepilachna vigintioctopunctata</name>
    <dbReference type="NCBI Taxonomy" id="420089"/>
    <lineage>
        <taxon>Eukaryota</taxon>
        <taxon>Metazoa</taxon>
        <taxon>Ecdysozoa</taxon>
        <taxon>Arthropoda</taxon>
        <taxon>Hexapoda</taxon>
        <taxon>Insecta</taxon>
        <taxon>Pterygota</taxon>
        <taxon>Neoptera</taxon>
        <taxon>Endopterygota</taxon>
        <taxon>Coleoptera</taxon>
        <taxon>Polyphaga</taxon>
        <taxon>Cucujiformia</taxon>
        <taxon>Coccinelloidea</taxon>
        <taxon>Coccinellidae</taxon>
        <taxon>Epilachninae</taxon>
        <taxon>Epilachnini</taxon>
        <taxon>Henosepilachna</taxon>
    </lineage>
</organism>
<reference evidence="13 14" key="1">
    <citation type="submission" date="2023-03" db="EMBL/GenBank/DDBJ databases">
        <title>Genome insight into feeding habits of ladybird beetles.</title>
        <authorList>
            <person name="Li H.-S."/>
            <person name="Huang Y.-H."/>
            <person name="Pang H."/>
        </authorList>
    </citation>
    <scope>NUCLEOTIDE SEQUENCE [LARGE SCALE GENOMIC DNA]</scope>
    <source>
        <strain evidence="13">SYSU_2023b</strain>
        <tissue evidence="13">Whole body</tissue>
    </source>
</reference>